<dbReference type="Pfam" id="PF00185">
    <property type="entry name" value="OTCace"/>
    <property type="match status" value="1"/>
</dbReference>
<feature type="domain" description="Aspartate/ornithine carbamoyltransferase Asp/Orn-binding" evidence="7">
    <location>
        <begin position="145"/>
        <end position="298"/>
    </location>
</feature>
<feature type="binding site" evidence="6">
    <location>
        <position position="221"/>
    </location>
    <ligand>
        <name>L-ornithine</name>
        <dbReference type="ChEBI" id="CHEBI:46911"/>
    </ligand>
</feature>
<dbReference type="NCBIfam" id="NF001986">
    <property type="entry name" value="PRK00779.1"/>
    <property type="match status" value="1"/>
</dbReference>
<organism evidence="9 10">
    <name type="scientific">Flexistipes sinusarabici</name>
    <dbReference type="NCBI Taxonomy" id="2352"/>
    <lineage>
        <taxon>Bacteria</taxon>
        <taxon>Pseudomonadati</taxon>
        <taxon>Deferribacterota</taxon>
        <taxon>Deferribacteres</taxon>
        <taxon>Deferribacterales</taxon>
        <taxon>Flexistipitaceae</taxon>
        <taxon>Flexistipes</taxon>
    </lineage>
</organism>
<dbReference type="InterPro" id="IPR006130">
    <property type="entry name" value="Asp/Orn_carbamoylTrfase"/>
</dbReference>
<dbReference type="InterPro" id="IPR002292">
    <property type="entry name" value="Orn/put_carbamltrans"/>
</dbReference>
<evidence type="ECO:0000256" key="4">
    <source>
        <dbReference type="ARBA" id="ARBA00022679"/>
    </source>
</evidence>
<evidence type="ECO:0000259" key="8">
    <source>
        <dbReference type="Pfam" id="PF02729"/>
    </source>
</evidence>
<dbReference type="PROSITE" id="PS00097">
    <property type="entry name" value="CARBAMOYLTRANSFERASE"/>
    <property type="match status" value="1"/>
</dbReference>
<dbReference type="InterPro" id="IPR006131">
    <property type="entry name" value="Asp_carbamoyltransf_Asp/Orn-bd"/>
</dbReference>
<dbReference type="GO" id="GO:0005737">
    <property type="term" value="C:cytoplasm"/>
    <property type="evidence" value="ECO:0007669"/>
    <property type="project" value="UniProtKB-SubCell"/>
</dbReference>
<dbReference type="SUPFAM" id="SSF53671">
    <property type="entry name" value="Aspartate/ornithine carbamoyltransferase"/>
    <property type="match status" value="1"/>
</dbReference>
<dbReference type="PRINTS" id="PR00102">
    <property type="entry name" value="OTCASE"/>
</dbReference>
<evidence type="ECO:0000256" key="2">
    <source>
        <dbReference type="ARBA" id="ARBA00007805"/>
    </source>
</evidence>
<dbReference type="EC" id="2.1.3.3" evidence="3 6"/>
<dbReference type="InterPro" id="IPR024904">
    <property type="entry name" value="OTCase_ArgI"/>
</dbReference>
<evidence type="ECO:0000256" key="3">
    <source>
        <dbReference type="ARBA" id="ARBA00013007"/>
    </source>
</evidence>
<keyword evidence="4 6" id="KW-0808">Transferase</keyword>
<dbReference type="Pfam" id="PF02729">
    <property type="entry name" value="OTCace_N"/>
    <property type="match status" value="1"/>
</dbReference>
<dbReference type="Gene3D" id="3.40.50.1370">
    <property type="entry name" value="Aspartate/ornithine carbamoyltransferase"/>
    <property type="match status" value="2"/>
</dbReference>
<evidence type="ECO:0000256" key="6">
    <source>
        <dbReference type="HAMAP-Rule" id="MF_01109"/>
    </source>
</evidence>
<comment type="catalytic activity">
    <reaction evidence="5 6">
        <text>carbamoyl phosphate + L-ornithine = L-citrulline + phosphate + H(+)</text>
        <dbReference type="Rhea" id="RHEA:19513"/>
        <dbReference type="ChEBI" id="CHEBI:15378"/>
        <dbReference type="ChEBI" id="CHEBI:43474"/>
        <dbReference type="ChEBI" id="CHEBI:46911"/>
        <dbReference type="ChEBI" id="CHEBI:57743"/>
        <dbReference type="ChEBI" id="CHEBI:58228"/>
        <dbReference type="EC" id="2.1.3.3"/>
    </reaction>
</comment>
<feature type="binding site" evidence="6">
    <location>
        <begin position="48"/>
        <end position="51"/>
    </location>
    <ligand>
        <name>carbamoyl phosphate</name>
        <dbReference type="ChEBI" id="CHEBI:58228"/>
    </ligand>
</feature>
<comment type="pathway">
    <text evidence="1">Amino-acid biosynthesis; L-arginine biosynthesis; L-arginine from L-ornithine and carbamoyl phosphate: step 1/3.</text>
</comment>
<feature type="binding site" evidence="6">
    <location>
        <position position="75"/>
    </location>
    <ligand>
        <name>carbamoyl phosphate</name>
        <dbReference type="ChEBI" id="CHEBI:58228"/>
    </ligand>
</feature>
<dbReference type="InterPro" id="IPR006132">
    <property type="entry name" value="Asp/Orn_carbamoyltranf_P-bd"/>
</dbReference>
<feature type="binding site" evidence="6">
    <location>
        <position position="289"/>
    </location>
    <ligand>
        <name>carbamoyl phosphate</name>
        <dbReference type="ChEBI" id="CHEBI:58228"/>
    </ligand>
</feature>
<comment type="subcellular location">
    <subcellularLocation>
        <location evidence="6">Cytoplasm</location>
    </subcellularLocation>
</comment>
<dbReference type="EMBL" id="VSIV01000080">
    <property type="protein sequence ID" value="TYB34064.1"/>
    <property type="molecule type" value="Genomic_DNA"/>
</dbReference>
<dbReference type="HAMAP" id="MF_01109">
    <property type="entry name" value="OTCase"/>
    <property type="match status" value="1"/>
</dbReference>
<evidence type="ECO:0000256" key="1">
    <source>
        <dbReference type="ARBA" id="ARBA00004975"/>
    </source>
</evidence>
<evidence type="ECO:0000313" key="9">
    <source>
        <dbReference type="EMBL" id="TYB34064.1"/>
    </source>
</evidence>
<dbReference type="RefSeq" id="WP_303700468.1">
    <property type="nucleotide sequence ID" value="NZ_VSIV01000080.1"/>
</dbReference>
<evidence type="ECO:0000313" key="10">
    <source>
        <dbReference type="Proteomes" id="UP000323337"/>
    </source>
</evidence>
<evidence type="ECO:0000259" key="7">
    <source>
        <dbReference type="Pfam" id="PF00185"/>
    </source>
</evidence>
<name>A0A5D0MK14_FLESI</name>
<evidence type="ECO:0000256" key="5">
    <source>
        <dbReference type="ARBA" id="ARBA00048772"/>
    </source>
</evidence>
<feature type="domain" description="Aspartate/ornithine carbamoyltransferase carbamoyl-P binding" evidence="8">
    <location>
        <begin position="2"/>
        <end position="139"/>
    </location>
</feature>
<dbReference type="GO" id="GO:0016597">
    <property type="term" value="F:amino acid binding"/>
    <property type="evidence" value="ECO:0007669"/>
    <property type="project" value="InterPro"/>
</dbReference>
<reference evidence="9 10" key="1">
    <citation type="submission" date="2019-08" db="EMBL/GenBank/DDBJ databases">
        <title>Genomic characterization of a novel candidate phylum (ARYD3) from a high temperature, high salinity tertiary oil reservoir in north central Oklahoma, USA.</title>
        <authorList>
            <person name="Youssef N.H."/>
            <person name="Yadav A."/>
            <person name="Elshahed M.S."/>
        </authorList>
    </citation>
    <scope>NUCLEOTIDE SEQUENCE [LARGE SCALE GENOMIC DNA]</scope>
    <source>
        <strain evidence="9">ARYD1</strain>
    </source>
</reference>
<dbReference type="FunFam" id="3.40.50.1370:FF:000008">
    <property type="entry name" value="Ornithine carbamoyltransferase"/>
    <property type="match status" value="1"/>
</dbReference>
<feature type="binding site" evidence="6">
    <location>
        <begin position="225"/>
        <end position="226"/>
    </location>
    <ligand>
        <name>L-ornithine</name>
        <dbReference type="ChEBI" id="CHEBI:46911"/>
    </ligand>
</feature>
<comment type="caution">
    <text evidence="9">The sequence shown here is derived from an EMBL/GenBank/DDBJ whole genome shotgun (WGS) entry which is preliminary data.</text>
</comment>
<dbReference type="PRINTS" id="PR00100">
    <property type="entry name" value="AOTCASE"/>
</dbReference>
<dbReference type="GO" id="GO:0019240">
    <property type="term" value="P:citrulline biosynthetic process"/>
    <property type="evidence" value="ECO:0007669"/>
    <property type="project" value="TreeGrafter"/>
</dbReference>
<dbReference type="GO" id="GO:0042450">
    <property type="term" value="P:L-arginine biosynthetic process via ornithine"/>
    <property type="evidence" value="ECO:0007669"/>
    <property type="project" value="UniProtKB-UniRule"/>
</dbReference>
<dbReference type="GO" id="GO:0004585">
    <property type="term" value="F:ornithine carbamoyltransferase activity"/>
    <property type="evidence" value="ECO:0007669"/>
    <property type="project" value="UniProtKB-UniRule"/>
</dbReference>
<sequence length="304" mass="33567">MKDFLTIKDFSSEELFGFIKLADEMKNGVYTKKPLTDKKVALIFEKSSTRTRVSFEVGVHELGGYPLFLSKDDIQLGRGESIKDTARTLSRYVDGIMIRTFEHSKLEELVENASIPVINGLTDDLHPCQVMADVLTIYEKLGKLKGVKVAFVGDGNNMAHSWVIGAAKFGMDIVIASPKGYECEEKYINEAAKIAAETGSNISQTNDPFTAVKGADVIYTDVWASMGQESEADGRKEKFADFQVNGKLMQSTGKNTIFMHCLPAHLGEEVTEEVFESDASVVFDEAENRLHAQKAIMAKLIGES</sequence>
<feature type="binding site" evidence="6">
    <location>
        <begin position="126"/>
        <end position="129"/>
    </location>
    <ligand>
        <name>carbamoyl phosphate</name>
        <dbReference type="ChEBI" id="CHEBI:58228"/>
    </ligand>
</feature>
<dbReference type="AlphaFoldDB" id="A0A5D0MK14"/>
<dbReference type="InterPro" id="IPR036901">
    <property type="entry name" value="Asp/Orn_carbamoylTrfase_sf"/>
</dbReference>
<feature type="binding site" evidence="6">
    <location>
        <position position="157"/>
    </location>
    <ligand>
        <name>L-ornithine</name>
        <dbReference type="ChEBI" id="CHEBI:46911"/>
    </ligand>
</feature>
<dbReference type="PANTHER" id="PTHR45753:SF3">
    <property type="entry name" value="ORNITHINE TRANSCARBAMYLASE, MITOCHONDRIAL"/>
    <property type="match status" value="1"/>
</dbReference>
<accession>A0A5D0MK14</accession>
<protein>
    <recommendedName>
        <fullName evidence="3 6">Ornithine carbamoyltransferase</fullName>
        <shortName evidence="6">OTCase</shortName>
        <ecNumber evidence="3 6">2.1.3.3</ecNumber>
    </recommendedName>
</protein>
<gene>
    <name evidence="9" type="primary">argF</name>
    <name evidence="9" type="ORF">FXF49_03205</name>
</gene>
<dbReference type="NCBIfam" id="TIGR00658">
    <property type="entry name" value="orni_carb_tr"/>
    <property type="match status" value="1"/>
</dbReference>
<feature type="binding site" evidence="6">
    <location>
        <position position="99"/>
    </location>
    <ligand>
        <name>carbamoyl phosphate</name>
        <dbReference type="ChEBI" id="CHEBI:58228"/>
    </ligand>
</feature>
<dbReference type="Proteomes" id="UP000323337">
    <property type="component" value="Unassembled WGS sequence"/>
</dbReference>
<comment type="similarity">
    <text evidence="2 6">Belongs to the aspartate/ornithine carbamoyltransferase superfamily. OTCase family.</text>
</comment>
<keyword evidence="6" id="KW-0963">Cytoplasm</keyword>
<dbReference type="PANTHER" id="PTHR45753">
    <property type="entry name" value="ORNITHINE CARBAMOYLTRANSFERASE, MITOCHONDRIAL"/>
    <property type="match status" value="1"/>
</dbReference>
<proteinExistence type="inferred from homology"/>
<feature type="binding site" evidence="6">
    <location>
        <begin position="261"/>
        <end position="262"/>
    </location>
    <ligand>
        <name>carbamoyl phosphate</name>
        <dbReference type="ChEBI" id="CHEBI:58228"/>
    </ligand>
</feature>